<dbReference type="Proteomes" id="UP000274922">
    <property type="component" value="Unassembled WGS sequence"/>
</dbReference>
<dbReference type="InterPro" id="IPR008942">
    <property type="entry name" value="ENTH_VHS"/>
</dbReference>
<evidence type="ECO:0000256" key="1">
    <source>
        <dbReference type="SAM" id="MobiDB-lite"/>
    </source>
</evidence>
<dbReference type="GO" id="GO:0000993">
    <property type="term" value="F:RNA polymerase II complex binding"/>
    <property type="evidence" value="ECO:0007669"/>
    <property type="project" value="InterPro"/>
</dbReference>
<dbReference type="GO" id="GO:0003729">
    <property type="term" value="F:mRNA binding"/>
    <property type="evidence" value="ECO:0007669"/>
    <property type="project" value="InterPro"/>
</dbReference>
<dbReference type="EMBL" id="ML014195">
    <property type="protein sequence ID" value="RKP00857.1"/>
    <property type="molecule type" value="Genomic_DNA"/>
</dbReference>
<organism evidence="3 4">
    <name type="scientific">Caulochytrium protostelioides</name>
    <dbReference type="NCBI Taxonomy" id="1555241"/>
    <lineage>
        <taxon>Eukaryota</taxon>
        <taxon>Fungi</taxon>
        <taxon>Fungi incertae sedis</taxon>
        <taxon>Chytridiomycota</taxon>
        <taxon>Chytridiomycota incertae sedis</taxon>
        <taxon>Chytridiomycetes</taxon>
        <taxon>Caulochytriales</taxon>
        <taxon>Caulochytriaceae</taxon>
        <taxon>Caulochytrium</taxon>
    </lineage>
</organism>
<dbReference type="GO" id="GO:0005737">
    <property type="term" value="C:cytoplasm"/>
    <property type="evidence" value="ECO:0007669"/>
    <property type="project" value="TreeGrafter"/>
</dbReference>
<feature type="region of interest" description="Disordered" evidence="1">
    <location>
        <begin position="356"/>
        <end position="398"/>
    </location>
</feature>
<dbReference type="OrthoDB" id="2129491at2759"/>
<dbReference type="GO" id="GO:0006369">
    <property type="term" value="P:termination of RNA polymerase II transcription"/>
    <property type="evidence" value="ECO:0007669"/>
    <property type="project" value="InterPro"/>
</dbReference>
<dbReference type="Pfam" id="PF04818">
    <property type="entry name" value="CID"/>
    <property type="match status" value="1"/>
</dbReference>
<protein>
    <recommendedName>
        <fullName evidence="2">CID domain-containing protein</fullName>
    </recommendedName>
</protein>
<proteinExistence type="predicted"/>
<dbReference type="Gene3D" id="1.25.40.90">
    <property type="match status" value="1"/>
</dbReference>
<dbReference type="SUPFAM" id="SSF48464">
    <property type="entry name" value="ENTH/VHS domain"/>
    <property type="match status" value="1"/>
</dbReference>
<reference evidence="4" key="1">
    <citation type="journal article" date="2018" name="Nat. Microbiol.">
        <title>Leveraging single-cell genomics to expand the fungal tree of life.</title>
        <authorList>
            <person name="Ahrendt S.R."/>
            <person name="Quandt C.A."/>
            <person name="Ciobanu D."/>
            <person name="Clum A."/>
            <person name="Salamov A."/>
            <person name="Andreopoulos B."/>
            <person name="Cheng J.F."/>
            <person name="Woyke T."/>
            <person name="Pelin A."/>
            <person name="Henrissat B."/>
            <person name="Reynolds N.K."/>
            <person name="Benny G.L."/>
            <person name="Smith M.E."/>
            <person name="James T.Y."/>
            <person name="Grigoriev I.V."/>
        </authorList>
    </citation>
    <scope>NUCLEOTIDE SEQUENCE [LARGE SCALE GENOMIC DNA]</scope>
    <source>
        <strain evidence="4">ATCC 52028</strain>
    </source>
</reference>
<dbReference type="PANTHER" id="PTHR15921">
    <property type="entry name" value="PRE-MRNA CLEAVAGE COMPLEX II"/>
    <property type="match status" value="1"/>
</dbReference>
<feature type="compositionally biased region" description="Pro residues" evidence="1">
    <location>
        <begin position="356"/>
        <end position="366"/>
    </location>
</feature>
<dbReference type="STRING" id="1555241.A0A4P9X6N0"/>
<evidence type="ECO:0000313" key="3">
    <source>
        <dbReference type="EMBL" id="RKP00857.1"/>
    </source>
</evidence>
<feature type="region of interest" description="Disordered" evidence="1">
    <location>
        <begin position="205"/>
        <end position="245"/>
    </location>
</feature>
<dbReference type="PROSITE" id="PS51391">
    <property type="entry name" value="CID"/>
    <property type="match status" value="1"/>
</dbReference>
<feature type="compositionally biased region" description="Low complexity" evidence="1">
    <location>
        <begin position="367"/>
        <end position="391"/>
    </location>
</feature>
<sequence>MMSATEAVQAVAAIMAQLGPRPEAPIIDEVTYFARGQTASAHAIATAIARRLFEVPPHCKVAVLYLIDSVLKRSGPQYIEAFAPHIVNAFTVAFAAVGAADRAKFHKVLGTWKYEPRLRGPLFRQTLLDQIETRLAAAPPAAPAPAPAPTVATPPAAAPTPPAAPAASAAAAAAAASALHDPRKHAAPAGLPAPAAKRLAPVDPHRPVAAPALGGGSAAAAMPPRGPPRPTPMPPAMPPAMPAQPSPAQLQLLHAIPRILDQFHTLRRRHPLYPVDPALESQIVVLTQLAAALQTELVEPNILQDLHEQTREVDGKIRHAFATIMQAQRPPPRQPPPLPPGAAGLVHGMGGMMLPPAPTGPPPPGLAGPLRRGAGPPHPAATATATATARPYQSMRDLPPLPLAQATLDNAPFVAPHAVTLLYDRLPLQCSQCGDRFPQSASGQAAMERHMDWHFRHNRRQKETGAVGPRGWYLAAAVWCEMARVSSADPDHHLGLAGGEGRPGAAGGSGDAVLDALNQQLAQGSEGGGGGGGGGGGDVDGRLGVGLNGDGHGPRADGGGGGDRDVAMADGRGGALRHDAAAGIDPAVAAPPPAIHIRADELGVAVLGVLQCAICHEPLEKFWDDAEQLWLHRNARVADGQVWHATCWQEQQSDPAVRATAAPRAGHGPDALAHADANADAHVDAGASIDAPPAPGVVGGTDADADADAEVEADADEPIVGNIEFPDDPLMT</sequence>
<name>A0A4P9X6N0_9FUNG</name>
<dbReference type="PANTHER" id="PTHR15921:SF3">
    <property type="entry name" value="PRE-MRNA CLEAVAGE COMPLEX 2 PROTEIN PCF11"/>
    <property type="match status" value="1"/>
</dbReference>
<evidence type="ECO:0000313" key="4">
    <source>
        <dbReference type="Proteomes" id="UP000274922"/>
    </source>
</evidence>
<keyword evidence="4" id="KW-1185">Reference proteome</keyword>
<dbReference type="InterPro" id="IPR045154">
    <property type="entry name" value="PCF11-like"/>
</dbReference>
<feature type="region of interest" description="Disordered" evidence="1">
    <location>
        <begin position="138"/>
        <end position="164"/>
    </location>
</feature>
<dbReference type="AlphaFoldDB" id="A0A4P9X6N0"/>
<evidence type="ECO:0000259" key="2">
    <source>
        <dbReference type="PROSITE" id="PS51391"/>
    </source>
</evidence>
<feature type="compositionally biased region" description="Gly residues" evidence="1">
    <location>
        <begin position="525"/>
        <end position="561"/>
    </location>
</feature>
<feature type="domain" description="CID" evidence="2">
    <location>
        <begin position="3"/>
        <end position="139"/>
    </location>
</feature>
<dbReference type="GO" id="GO:0005849">
    <property type="term" value="C:mRNA cleavage factor complex"/>
    <property type="evidence" value="ECO:0007669"/>
    <property type="project" value="TreeGrafter"/>
</dbReference>
<dbReference type="InterPro" id="IPR006569">
    <property type="entry name" value="CID_dom"/>
</dbReference>
<accession>A0A4P9X6N0</accession>
<dbReference type="SMART" id="SM00582">
    <property type="entry name" value="RPR"/>
    <property type="match status" value="1"/>
</dbReference>
<feature type="compositionally biased region" description="Pro residues" evidence="1">
    <location>
        <begin position="224"/>
        <end position="245"/>
    </location>
</feature>
<gene>
    <name evidence="3" type="ORF">CXG81DRAFT_26441</name>
</gene>
<feature type="region of interest" description="Disordered" evidence="1">
    <location>
        <begin position="522"/>
        <end position="570"/>
    </location>
</feature>
<feature type="region of interest" description="Disordered" evidence="1">
    <location>
        <begin position="711"/>
        <end position="732"/>
    </location>
</feature>
<dbReference type="GO" id="GO:0031124">
    <property type="term" value="P:mRNA 3'-end processing"/>
    <property type="evidence" value="ECO:0007669"/>
    <property type="project" value="InterPro"/>
</dbReference>